<dbReference type="OrthoDB" id="5372592at2"/>
<dbReference type="AlphaFoldDB" id="A0A3D8IIQ3"/>
<proteinExistence type="predicted"/>
<name>A0A3D8IIQ3_9HELI</name>
<accession>A0A3D8IIQ3</accession>
<reference evidence="1 2" key="1">
    <citation type="submission" date="2018-04" db="EMBL/GenBank/DDBJ databases">
        <title>Novel Campyloabacter and Helicobacter Species and Strains.</title>
        <authorList>
            <person name="Mannion A.J."/>
            <person name="Shen Z."/>
            <person name="Fox J.G."/>
        </authorList>
    </citation>
    <scope>NUCLEOTIDE SEQUENCE [LARGE SCALE GENOMIC DNA]</scope>
    <source>
        <strain evidence="1 2">MIT 99-5101</strain>
    </source>
</reference>
<evidence type="ECO:0000313" key="2">
    <source>
        <dbReference type="Proteomes" id="UP000256650"/>
    </source>
</evidence>
<comment type="caution">
    <text evidence="1">The sequence shown here is derived from an EMBL/GenBank/DDBJ whole genome shotgun (WGS) entry which is preliminary data.</text>
</comment>
<dbReference type="Proteomes" id="UP000256650">
    <property type="component" value="Unassembled WGS sequence"/>
</dbReference>
<dbReference type="RefSeq" id="WP_115550879.1">
    <property type="nucleotide sequence ID" value="NZ_CAOOIB010000017.1"/>
</dbReference>
<protein>
    <recommendedName>
        <fullName evidence="3">Histidine kinase</fullName>
    </recommendedName>
</protein>
<evidence type="ECO:0000313" key="1">
    <source>
        <dbReference type="EMBL" id="RDU64544.1"/>
    </source>
</evidence>
<evidence type="ECO:0008006" key="3">
    <source>
        <dbReference type="Google" id="ProtNLM"/>
    </source>
</evidence>
<gene>
    <name evidence="1" type="ORF">CQA43_01750</name>
</gene>
<dbReference type="GeneID" id="82535012"/>
<sequence length="198" mass="23658">MTKDFIYFKNKAKLAFRKRQYSRVLEILSCANVFLENLNAKQSLYFTMLCMLSDMALEYEDEARALFEYYQVIHNKNNLEAEEIVLEMIENFDKNLYALNLAIWSLQEAEIDKNDGILYEDFEVHSAKVGFKEAFEDLMFSSKIIFTNKNEFLFFVRNLVKFGFEDIAINYFENAGNLLFYDKDFMRLYRKILQNKKV</sequence>
<keyword evidence="2" id="KW-1185">Reference proteome</keyword>
<dbReference type="EMBL" id="NXLS01000001">
    <property type="protein sequence ID" value="RDU64544.1"/>
    <property type="molecule type" value="Genomic_DNA"/>
</dbReference>
<organism evidence="1 2">
    <name type="scientific">Helicobacter ganmani</name>
    <dbReference type="NCBI Taxonomy" id="60246"/>
    <lineage>
        <taxon>Bacteria</taxon>
        <taxon>Pseudomonadati</taxon>
        <taxon>Campylobacterota</taxon>
        <taxon>Epsilonproteobacteria</taxon>
        <taxon>Campylobacterales</taxon>
        <taxon>Helicobacteraceae</taxon>
        <taxon>Helicobacter</taxon>
    </lineage>
</organism>